<dbReference type="Proteomes" id="UP000249432">
    <property type="component" value="Unassembled WGS sequence"/>
</dbReference>
<evidence type="ECO:0000313" key="8">
    <source>
        <dbReference type="Proteomes" id="UP000249432"/>
    </source>
</evidence>
<dbReference type="GO" id="GO:0016020">
    <property type="term" value="C:membrane"/>
    <property type="evidence" value="ECO:0007669"/>
    <property type="project" value="UniProtKB-SubCell"/>
</dbReference>
<name>A0A2W5UJ28_9CORY</name>
<gene>
    <name evidence="7" type="ORF">DI525_10645</name>
</gene>
<keyword evidence="4 6" id="KW-0472">Membrane</keyword>
<comment type="subcellular location">
    <subcellularLocation>
        <location evidence="1">Membrane</location>
        <topology evidence="1">Single-pass membrane protein</topology>
    </subcellularLocation>
</comment>
<dbReference type="InterPro" id="IPR007343">
    <property type="entry name" value="Uncharacterised_pept_Zn_put"/>
</dbReference>
<keyword evidence="7" id="KW-0378">Hydrolase</keyword>
<dbReference type="SUPFAM" id="SSF55486">
    <property type="entry name" value="Metalloproteases ('zincins'), catalytic domain"/>
    <property type="match status" value="1"/>
</dbReference>
<evidence type="ECO:0000313" key="7">
    <source>
        <dbReference type="EMBL" id="PZR03264.1"/>
    </source>
</evidence>
<keyword evidence="7" id="KW-0645">Protease</keyword>
<sequence length="281" mass="29931">MTFKNDFQASGSRASHGGGRIAAGGGIGSIVIVGLYLLLGGNPADLINSSDGGGHDQANRKECKSGADANKYDHCRVEYTGISLDRVWSRILPEQANIDYTKPGLTLFSGSTSTGCGQASSSTGPFYCPSDSTAYFDTSFFQQLKDMGGSNGPFAQEYVVAHEFGHHIQNLQGTLGLSDYNNPGEDSNAVKMELQADCYAGIWANHAARSDDAILEPLSDDQVQQAVTTAQAIGDDAIQKQSGQSVNPDQWTHGSSEERKSSFLKGYKNGTMSACKQSFNE</sequence>
<dbReference type="AlphaFoldDB" id="A0A2W5UJ28"/>
<dbReference type="Pfam" id="PF04228">
    <property type="entry name" value="Zn_peptidase"/>
    <property type="match status" value="1"/>
</dbReference>
<keyword evidence="2 6" id="KW-0812">Transmembrane</keyword>
<feature type="region of interest" description="Disordered" evidence="5">
    <location>
        <begin position="238"/>
        <end position="265"/>
    </location>
</feature>
<dbReference type="GO" id="GO:0008237">
    <property type="term" value="F:metallopeptidase activity"/>
    <property type="evidence" value="ECO:0007669"/>
    <property type="project" value="UniProtKB-KW"/>
</dbReference>
<evidence type="ECO:0000256" key="6">
    <source>
        <dbReference type="SAM" id="Phobius"/>
    </source>
</evidence>
<keyword evidence="7" id="KW-0482">Metalloprotease</keyword>
<comment type="caution">
    <text evidence="7">The sequence shown here is derived from an EMBL/GenBank/DDBJ whole genome shotgun (WGS) entry which is preliminary data.</text>
</comment>
<dbReference type="GO" id="GO:0006508">
    <property type="term" value="P:proteolysis"/>
    <property type="evidence" value="ECO:0007669"/>
    <property type="project" value="UniProtKB-KW"/>
</dbReference>
<proteinExistence type="predicted"/>
<evidence type="ECO:0000256" key="3">
    <source>
        <dbReference type="ARBA" id="ARBA00022989"/>
    </source>
</evidence>
<evidence type="ECO:0000256" key="5">
    <source>
        <dbReference type="SAM" id="MobiDB-lite"/>
    </source>
</evidence>
<evidence type="ECO:0000256" key="2">
    <source>
        <dbReference type="ARBA" id="ARBA00022692"/>
    </source>
</evidence>
<organism evidence="7 8">
    <name type="scientific">Corynebacterium kroppenstedtii</name>
    <dbReference type="NCBI Taxonomy" id="161879"/>
    <lineage>
        <taxon>Bacteria</taxon>
        <taxon>Bacillati</taxon>
        <taxon>Actinomycetota</taxon>
        <taxon>Actinomycetes</taxon>
        <taxon>Mycobacteriales</taxon>
        <taxon>Corynebacteriaceae</taxon>
        <taxon>Corynebacterium</taxon>
    </lineage>
</organism>
<protein>
    <submittedName>
        <fullName evidence="7">Metalloprotease</fullName>
    </submittedName>
</protein>
<reference evidence="7 8" key="1">
    <citation type="submission" date="2017-08" db="EMBL/GenBank/DDBJ databases">
        <title>Infants hospitalized years apart are colonized by the same room-sourced microbial strains.</title>
        <authorList>
            <person name="Brooks B."/>
            <person name="Olm M.R."/>
            <person name="Firek B.A."/>
            <person name="Baker R."/>
            <person name="Thomas B.C."/>
            <person name="Morowitz M.J."/>
            <person name="Banfield J.F."/>
        </authorList>
    </citation>
    <scope>NUCLEOTIDE SEQUENCE [LARGE SCALE GENOMIC DNA]</scope>
    <source>
        <strain evidence="7">S2_003_000_R1_3</strain>
    </source>
</reference>
<feature type="transmembrane region" description="Helical" evidence="6">
    <location>
        <begin position="21"/>
        <end position="39"/>
    </location>
</feature>
<dbReference type="RefSeq" id="WP_303735675.1">
    <property type="nucleotide sequence ID" value="NZ_QFRA01000048.1"/>
</dbReference>
<dbReference type="PANTHER" id="PTHR30168">
    <property type="entry name" value="PUTATIVE MEMBRANE PROTEIN YPFJ"/>
    <property type="match status" value="1"/>
</dbReference>
<evidence type="ECO:0000256" key="1">
    <source>
        <dbReference type="ARBA" id="ARBA00004167"/>
    </source>
</evidence>
<accession>A0A2W5UJ28</accession>
<evidence type="ECO:0000256" key="4">
    <source>
        <dbReference type="ARBA" id="ARBA00023136"/>
    </source>
</evidence>
<keyword evidence="3 6" id="KW-1133">Transmembrane helix</keyword>
<dbReference type="PANTHER" id="PTHR30168:SF0">
    <property type="entry name" value="INNER MEMBRANE PROTEIN"/>
    <property type="match status" value="1"/>
</dbReference>
<dbReference type="EMBL" id="QFRA01000048">
    <property type="protein sequence ID" value="PZR03264.1"/>
    <property type="molecule type" value="Genomic_DNA"/>
</dbReference>
<feature type="compositionally biased region" description="Polar residues" evidence="5">
    <location>
        <begin position="239"/>
        <end position="254"/>
    </location>
</feature>